<evidence type="ECO:0000313" key="5">
    <source>
        <dbReference type="EMBL" id="CAH0019738.1"/>
    </source>
</evidence>
<dbReference type="PROSITE" id="PS50837">
    <property type="entry name" value="NACHT"/>
    <property type="match status" value="1"/>
</dbReference>
<dbReference type="Gene3D" id="1.25.40.20">
    <property type="entry name" value="Ankyrin repeat-containing domain"/>
    <property type="match status" value="11"/>
</dbReference>
<dbReference type="Pfam" id="PF12796">
    <property type="entry name" value="Ank_2"/>
    <property type="match status" value="7"/>
</dbReference>
<evidence type="ECO:0000259" key="4">
    <source>
        <dbReference type="PROSITE" id="PS50837"/>
    </source>
</evidence>
<dbReference type="SUPFAM" id="SSF53167">
    <property type="entry name" value="Purine and uridine phosphorylases"/>
    <property type="match status" value="1"/>
</dbReference>
<reference evidence="5" key="1">
    <citation type="submission" date="2021-10" db="EMBL/GenBank/DDBJ databases">
        <authorList>
            <person name="Piombo E."/>
        </authorList>
    </citation>
    <scope>NUCLEOTIDE SEQUENCE</scope>
</reference>
<dbReference type="PROSITE" id="PS50088">
    <property type="entry name" value="ANK_REPEAT"/>
    <property type="match status" value="7"/>
</dbReference>
<dbReference type="InterPro" id="IPR002110">
    <property type="entry name" value="Ankyrin_rpt"/>
</dbReference>
<evidence type="ECO:0000313" key="6">
    <source>
        <dbReference type="Proteomes" id="UP000696573"/>
    </source>
</evidence>
<dbReference type="PANTHER" id="PTHR24198:SF165">
    <property type="entry name" value="ANKYRIN REPEAT-CONTAINING PROTEIN-RELATED"/>
    <property type="match status" value="1"/>
</dbReference>
<dbReference type="Pfam" id="PF24883">
    <property type="entry name" value="NPHP3_N"/>
    <property type="match status" value="1"/>
</dbReference>
<dbReference type="OrthoDB" id="7464126at2759"/>
<protein>
    <recommendedName>
        <fullName evidence="4">NACHT domain-containing protein</fullName>
    </recommendedName>
</protein>
<keyword evidence="6" id="KW-1185">Reference proteome</keyword>
<dbReference type="SMART" id="SM00248">
    <property type="entry name" value="ANK"/>
    <property type="match status" value="33"/>
</dbReference>
<feature type="repeat" description="ANK" evidence="3">
    <location>
        <begin position="942"/>
        <end position="974"/>
    </location>
</feature>
<feature type="repeat" description="ANK" evidence="3">
    <location>
        <begin position="2186"/>
        <end position="2218"/>
    </location>
</feature>
<dbReference type="GO" id="GO:0003824">
    <property type="term" value="F:catalytic activity"/>
    <property type="evidence" value="ECO:0007669"/>
    <property type="project" value="InterPro"/>
</dbReference>
<dbReference type="InterPro" id="IPR007111">
    <property type="entry name" value="NACHT_NTPase"/>
</dbReference>
<feature type="repeat" description="ANK" evidence="3">
    <location>
        <begin position="1011"/>
        <end position="1040"/>
    </location>
</feature>
<evidence type="ECO:0000256" key="2">
    <source>
        <dbReference type="ARBA" id="ARBA00023043"/>
    </source>
</evidence>
<dbReference type="InterPro" id="IPR056884">
    <property type="entry name" value="NPHP3-like_N"/>
</dbReference>
<comment type="caution">
    <text evidence="5">The sequence shown here is derived from an EMBL/GenBank/DDBJ whole genome shotgun (WGS) entry which is preliminary data.</text>
</comment>
<accession>A0A9N9VBY0</accession>
<dbReference type="SUPFAM" id="SSF48403">
    <property type="entry name" value="Ankyrin repeat"/>
    <property type="match status" value="6"/>
</dbReference>
<feature type="repeat" description="ANK" evidence="3">
    <location>
        <begin position="1201"/>
        <end position="1233"/>
    </location>
</feature>
<dbReference type="InterPro" id="IPR036770">
    <property type="entry name" value="Ankyrin_rpt-contain_sf"/>
</dbReference>
<feature type="repeat" description="ANK" evidence="3">
    <location>
        <begin position="975"/>
        <end position="1007"/>
    </location>
</feature>
<feature type="repeat" description="ANK" evidence="3">
    <location>
        <begin position="1234"/>
        <end position="1266"/>
    </location>
</feature>
<evidence type="ECO:0000256" key="1">
    <source>
        <dbReference type="ARBA" id="ARBA00022737"/>
    </source>
</evidence>
<dbReference type="SUPFAM" id="SSF52540">
    <property type="entry name" value="P-loop containing nucleoside triphosphate hydrolases"/>
    <property type="match status" value="1"/>
</dbReference>
<gene>
    <name evidence="5" type="ORF">CRHIZ90672A_00013762</name>
</gene>
<keyword evidence="2 3" id="KW-0040">ANK repeat</keyword>
<dbReference type="Gene3D" id="3.40.50.300">
    <property type="entry name" value="P-loop containing nucleotide triphosphate hydrolases"/>
    <property type="match status" value="1"/>
</dbReference>
<feature type="domain" description="NACHT" evidence="4">
    <location>
        <begin position="398"/>
        <end position="513"/>
    </location>
</feature>
<dbReference type="Gene3D" id="3.40.50.1580">
    <property type="entry name" value="Nucleoside phosphorylase domain"/>
    <property type="match status" value="1"/>
</dbReference>
<dbReference type="InterPro" id="IPR035994">
    <property type="entry name" value="Nucleoside_phosphorylase_sf"/>
</dbReference>
<evidence type="ECO:0000256" key="3">
    <source>
        <dbReference type="PROSITE-ProRule" id="PRU00023"/>
    </source>
</evidence>
<dbReference type="PROSITE" id="PS50297">
    <property type="entry name" value="ANK_REP_REGION"/>
    <property type="match status" value="5"/>
</dbReference>
<feature type="repeat" description="ANK" evidence="3">
    <location>
        <begin position="1425"/>
        <end position="1457"/>
    </location>
</feature>
<proteinExistence type="predicted"/>
<dbReference type="EMBL" id="CABFNQ020000592">
    <property type="protein sequence ID" value="CAH0019738.1"/>
    <property type="molecule type" value="Genomic_DNA"/>
</dbReference>
<sequence length="2647" mass="288877">MPTTLQAVPCSHPLALKDSSVNMEVSISPFPNDAYEIGWISALPIELAAARGMLDEEHGIPQSSPPLQDSNSYILGRLHSHKVVIACLPRGEVGGSSAAVSARDMLGVFPNIRVGLMEDEDLVEDDMRLGDVVISSDKKTGGLVAYNFGRKLPDGSFEVAYHLNQPPRVLRVALSTMEADHELRENRITEYMKQMVEKLPLGTREKWLHPGQAKDLLFPANYAPRSTTPTIHYGVIATGSEVVKHASTRDLIGATHNAIALEMEATGLMNNFPCVIIRGISDYADSHKNDQWHRFAEATAAACAKELLLFIHATDVEQASKATDILGHLKSIESSINDFGNGVRNLHAQQQQERLRKWLSAPDPYINLVNALEKHHYGTCSWFLKGDKFREWMQGTRRTLWVRGLPGSGKTILSSQVISALLADRHGRELSPIYFFFDTRDRGKSSLDGLLRSLISQLSSISNKAMVGLRTIFAEEYAGGDKRLLPRDLNTLFLAMLRSTDEPIRLVIDALDECNTTDEVLTWTRNFTTELRDASFASPDSQMVNDDISTYIQETAQGDVNFNRWRNVPGILSSMHAEMIKRANGMFRLVACHLQVLRTCVDIGQIEEELKRLPTTLEEMYDRILQRIESHHHARVIRMLQFMVYSQRPMRVEELVDVAAVDLLRHPPFEIDRRMPDTQGILDIRRSLLTRASGLSKDTDDTTSTDLIELAHATVRDYLLSLTPSNMFYDVANSTRAHGVIAIVCVAYLSHIKEGQSLEDIQKQFPLAQFSSRYWLEHAEASESLSEVRKASIAFLTQDKTRRIWSLFYNPDRPWLESNSESYTLGSPIYYAALAGLTSTVATSLEHGAELSSPGGDYHNALQAASIGGHEDIVRLLLNHSGIKVNAMGGLLGNALQAAATNGNAKALSQLLSRGADLRLEVTRKLFVYCPNGARVNARGGKYSNALYAACYRGYEENVRILLSHGADCNAETEKHITPLQAAVGDNHIGIAKVLLEKGANVNHSSGLYGTALQLAAARGHAGMIRLLAEHGADINFLLERGGGLNSRGGYYRSALQAAAARGHTSIVTKLLEAGAHDNPGIDEDNDDGGVELTQEAFECDLPSDEASWSSASQSAARSVVSQSSVAKAQQRLLQGTDQTLEETIFIQDENFMTQLLGERPREMVYSRRHKSLFISPHKIVEELEWQLMRQKFQRTLHRRLHATALQAASANGHSETVKLLLDAGSDTNATGGAYHSALQAAAAQGHLLVVRHLLEAGADPNIRGGFYGSAIMAAAAHGYHQLVRHLLKDTAEQSLSKGVFFACLLTAAARGHDLVVETILETALGHCKVLRLLLMRAKDAHIKGRWYTPALLAAAEKQQLQNTHILLQAGADVNERLAEARTAGTSRNSGRCESVIEAAVLGGSVEITKLLLEAGADPNPDHRLLSTALHTAAEIGQLNTMRLLISYGADWETNPQNWGKMLELASAMNHLDVVRFLFDLKGGSVSSEDLDDGLRAAIGSGGRVWESGVKWPNRPSLVRPNVCHEVIEFLLSKGSDANRQKALQLAVDRRGLDLIRILLSHGAKMEAIVWSDSSICCITWAQGTANSGLANMLLEACVELDVDEKLRGSILEVAASIGHKRVMAKLIEQGRLNDNPSTHVHQLGRGLRAAVRNDQREAAEILIAHGADVNQEFSCGERPLSVAFQAGCTGMVRLLLDAGAALHFPCGRSPPQAAAEWGNVEILRFVLDQGCEDDVQEALNNNIGGSEMAEKLAILLDWARDRRIVLSLDEALVQACLRCDRLLVGSLLHKGANPNAMVPTTTQSLFCHILSKVDRKRRRQPNEGVVVALAEQLLSAGVDLDAQEDAVLNFAALSCSTQIVKALLSRPKRFSADACIQALYVSKRCNREHRRKRRQVDQLIFRCLLAKDIEQLDGGSISVLCRRSEDMVRILLSSAFDFAKMAESIGDVTKELLSADNAGLAKLLIMKTTSRTEVSPEVRSQLLEEASSHGSEQIVRLLLSLPNNNSRLPVKGLNLALKAAVTSGHSPIVKLLLGQAGLDLSLVDPKSGRDILWQAANQGNPQIVSQLLHTDIHLSDHTIWGNALLAAVSKGHKLALGVLRQAGAKLGGNGDCAESRKVSEFIKAALKTACAEGYVQIATELIKTGDIEDLQTVLREGLYDAARSGHELMIIFLLQRPEVIGQTHELSRALLAAAEDGWTQIAKLLIEQGADVNYQSYEEGCVLVISARRYRENLKMTKLLLDRGACLDQKDKRTGQTPVECVIQEKHQDTVRLMLRYATKVLIDQLGDTLKAAVALGPKYIMILGLLLTAGVDPNAYNNIGGIFDSALQAAAFGYPSPKSVCSSGPSMDQEELVSLLLERGADMKAIGGYFGTALQAASFAGRDNVVLTLLDAGAQAASQTDGQPATAAPIIADVTPPLQLRRFVDNGDLGGQDTYFTALSVASMMEFQDIAKMLVEEGAESKTQPGVLAETMRDASHQVTRYEIHNDSLTTSQENEALPKDSGQWFIRPTPQTFQDLLQELLDDGIDINTPNGRFGNSLQAAISGGHENIAQILIARGADVNALLAAVMTGHKEVDAYVPASGPRLGSLQSSLRPAALQAPQKSHKGTHVFALRSPSKEVLLTSSMSPKTELPVFGPNGLSEKTM</sequence>
<organism evidence="5 6">
    <name type="scientific">Clonostachys rhizophaga</name>
    <dbReference type="NCBI Taxonomy" id="160324"/>
    <lineage>
        <taxon>Eukaryota</taxon>
        <taxon>Fungi</taxon>
        <taxon>Dikarya</taxon>
        <taxon>Ascomycota</taxon>
        <taxon>Pezizomycotina</taxon>
        <taxon>Sordariomycetes</taxon>
        <taxon>Hypocreomycetidae</taxon>
        <taxon>Hypocreales</taxon>
        <taxon>Bionectriaceae</taxon>
        <taxon>Clonostachys</taxon>
    </lineage>
</organism>
<dbReference type="GO" id="GO:0009116">
    <property type="term" value="P:nucleoside metabolic process"/>
    <property type="evidence" value="ECO:0007669"/>
    <property type="project" value="InterPro"/>
</dbReference>
<dbReference type="PANTHER" id="PTHR24198">
    <property type="entry name" value="ANKYRIN REPEAT AND PROTEIN KINASE DOMAIN-CONTAINING PROTEIN"/>
    <property type="match status" value="1"/>
</dbReference>
<dbReference type="Proteomes" id="UP000696573">
    <property type="component" value="Unassembled WGS sequence"/>
</dbReference>
<dbReference type="InterPro" id="IPR027417">
    <property type="entry name" value="P-loop_NTPase"/>
</dbReference>
<name>A0A9N9VBY0_9HYPO</name>
<keyword evidence="1" id="KW-0677">Repeat</keyword>